<dbReference type="OrthoDB" id="5295974at2"/>
<reference evidence="1 2" key="1">
    <citation type="submission" date="2018-08" db="EMBL/GenBank/DDBJ databases">
        <authorList>
            <person name="Khan S.A."/>
            <person name="Jeon C.O."/>
            <person name="Chun B.H."/>
            <person name="Jeong S.E."/>
        </authorList>
    </citation>
    <scope>NUCLEOTIDE SEQUENCE [LARGE SCALE GENOMIC DNA]</scope>
    <source>
        <strain evidence="1 2">S-16</strain>
    </source>
</reference>
<gene>
    <name evidence="1" type="ORF">DZC73_09105</name>
</gene>
<name>A0A3N7HS35_9BURK</name>
<organism evidence="1 2">
    <name type="scientific">Piscinibacter terrae</name>
    <dbReference type="NCBI Taxonomy" id="2496871"/>
    <lineage>
        <taxon>Bacteria</taxon>
        <taxon>Pseudomonadati</taxon>
        <taxon>Pseudomonadota</taxon>
        <taxon>Betaproteobacteria</taxon>
        <taxon>Burkholderiales</taxon>
        <taxon>Sphaerotilaceae</taxon>
        <taxon>Piscinibacter</taxon>
    </lineage>
</organism>
<reference evidence="1 2" key="2">
    <citation type="submission" date="2018-12" db="EMBL/GenBank/DDBJ databases">
        <title>Rhizobacter gummiphilus sp. nov., a rubber-degrading bacterium isolated from the soil of a botanical garden in Japan.</title>
        <authorList>
            <person name="Shunsuke S.S."/>
        </authorList>
    </citation>
    <scope>NUCLEOTIDE SEQUENCE [LARGE SCALE GENOMIC DNA]</scope>
    <source>
        <strain evidence="1 2">S-16</strain>
    </source>
</reference>
<protein>
    <recommendedName>
        <fullName evidence="3">Phosphoglycerate mutase</fullName>
    </recommendedName>
</protein>
<proteinExistence type="predicted"/>
<evidence type="ECO:0000313" key="1">
    <source>
        <dbReference type="EMBL" id="RQP25004.1"/>
    </source>
</evidence>
<keyword evidence="2" id="KW-1185">Reference proteome</keyword>
<comment type="caution">
    <text evidence="1">The sequence shown here is derived from an EMBL/GenBank/DDBJ whole genome shotgun (WGS) entry which is preliminary data.</text>
</comment>
<dbReference type="Proteomes" id="UP000267464">
    <property type="component" value="Unassembled WGS sequence"/>
</dbReference>
<evidence type="ECO:0000313" key="2">
    <source>
        <dbReference type="Proteomes" id="UP000267464"/>
    </source>
</evidence>
<accession>A0A3N7HS35</accession>
<evidence type="ECO:0008006" key="3">
    <source>
        <dbReference type="Google" id="ProtNLM"/>
    </source>
</evidence>
<dbReference type="RefSeq" id="WP_124539911.1">
    <property type="nucleotide sequence ID" value="NZ_QUSW01000002.1"/>
</dbReference>
<dbReference type="AlphaFoldDB" id="A0A3N7HS35"/>
<sequence length="309" mass="34120">MQLLIPFAAALSDAGIHTARDLALPHLARALAAAQPGDALGSDEYSLTPPHERALAQARGWQGDDGALPFAAHAAAADGIEAGTRAWGLLTPVHWHVGRDHISLADPADLNLGDEESRTVFEAVRPLFETEGFELVYATSTRWYAAHEDFDRLPCASIDRVIGRNVDLWLPTHPEARLVRRLQNEVQMLLYNHAVNDEREARGEPTVNSFWLSGCGRRQPVAGNEPTVSDALRAPQLAEDWASWADAWRALDAGPVRQWLERAPSEPGSALVLCGERFARRFEMQPRSAWQRLTAGFRSVQPHTILETL</sequence>
<dbReference type="EMBL" id="QUSW01000002">
    <property type="protein sequence ID" value="RQP25004.1"/>
    <property type="molecule type" value="Genomic_DNA"/>
</dbReference>